<dbReference type="RefSeq" id="WP_141742272.1">
    <property type="nucleotide sequence ID" value="NZ_JAEUWV010000003.1"/>
</dbReference>
<dbReference type="EMBL" id="JAEUWV010000003">
    <property type="protein sequence ID" value="MCO6394140.1"/>
    <property type="molecule type" value="Genomic_DNA"/>
</dbReference>
<evidence type="ECO:0000313" key="2">
    <source>
        <dbReference type="EMBL" id="MCO6394140.1"/>
    </source>
</evidence>
<keyword evidence="1" id="KW-0812">Transmembrane</keyword>
<gene>
    <name evidence="2" type="ORF">JMN37_03950</name>
</gene>
<keyword evidence="1" id="KW-1133">Transmembrane helix</keyword>
<protein>
    <recommendedName>
        <fullName evidence="4">Secreted protein</fullName>
    </recommendedName>
</protein>
<dbReference type="AlphaFoldDB" id="A0AAW5HT21"/>
<keyword evidence="1" id="KW-0472">Membrane</keyword>
<evidence type="ECO:0008006" key="4">
    <source>
        <dbReference type="Google" id="ProtNLM"/>
    </source>
</evidence>
<feature type="transmembrane region" description="Helical" evidence="1">
    <location>
        <begin position="20"/>
        <end position="40"/>
    </location>
</feature>
<organism evidence="2 3">
    <name type="scientific">Corynebacterium lipophilum</name>
    <dbReference type="NCBI Taxonomy" id="2804918"/>
    <lineage>
        <taxon>Bacteria</taxon>
        <taxon>Bacillati</taxon>
        <taxon>Actinomycetota</taxon>
        <taxon>Actinomycetes</taxon>
        <taxon>Mycobacteriales</taxon>
        <taxon>Corynebacteriaceae</taxon>
        <taxon>Corynebacterium</taxon>
    </lineage>
</organism>
<name>A0AAW5HT21_9CORY</name>
<reference evidence="2 3" key="1">
    <citation type="submission" date="2021-01" db="EMBL/GenBank/DDBJ databases">
        <title>Identification and Characterization of Corynebacterium sp.</title>
        <authorList>
            <person name="Luo Q."/>
            <person name="Qu P."/>
            <person name="Chen Q."/>
        </authorList>
    </citation>
    <scope>NUCLEOTIDE SEQUENCE [LARGE SCALE GENOMIC DNA]</scope>
    <source>
        <strain evidence="2 3">MC-18</strain>
    </source>
</reference>
<evidence type="ECO:0000313" key="3">
    <source>
        <dbReference type="Proteomes" id="UP001205920"/>
    </source>
</evidence>
<evidence type="ECO:0000256" key="1">
    <source>
        <dbReference type="SAM" id="Phobius"/>
    </source>
</evidence>
<proteinExistence type="predicted"/>
<sequence length="171" mass="17727">MSDSFSQLRTAGGSNKPWVIGGVLALVVSLIGIALAAAYWSAQPKPEPNGVPTVVTVTAFPEAPQVRDDAPSGTFQGTLQSHSPDAAVAAWPAVFSLHEGQGMVSYPLSGCVALIAHDGSASALTKQCPPTTDDGFWSFSSPEPGIVEAQFFERRGDSSPNVEGSLSLLVE</sequence>
<comment type="caution">
    <text evidence="2">The sequence shown here is derived from an EMBL/GenBank/DDBJ whole genome shotgun (WGS) entry which is preliminary data.</text>
</comment>
<dbReference type="Proteomes" id="UP001205920">
    <property type="component" value="Unassembled WGS sequence"/>
</dbReference>
<keyword evidence="3" id="KW-1185">Reference proteome</keyword>
<accession>A0AAW5HT21</accession>